<proteinExistence type="predicted"/>
<keyword evidence="2" id="KW-1185">Reference proteome</keyword>
<dbReference type="PANTHER" id="PTHR33103:SF27">
    <property type="entry name" value="OS04G0594700 PROTEIN"/>
    <property type="match status" value="1"/>
</dbReference>
<dbReference type="OrthoDB" id="1434526at2759"/>
<dbReference type="Pfam" id="PF05056">
    <property type="entry name" value="DUF674"/>
    <property type="match status" value="1"/>
</dbReference>
<dbReference type="PANTHER" id="PTHR33103">
    <property type="entry name" value="OS01G0153900 PROTEIN"/>
    <property type="match status" value="1"/>
</dbReference>
<protein>
    <submittedName>
        <fullName evidence="1">Uncharacterized protein</fullName>
    </submittedName>
</protein>
<evidence type="ECO:0000313" key="2">
    <source>
        <dbReference type="Proteomes" id="UP000242715"/>
    </source>
</evidence>
<organism evidence="1 2">
    <name type="scientific">Trifolium subterraneum</name>
    <name type="common">Subterranean clover</name>
    <dbReference type="NCBI Taxonomy" id="3900"/>
    <lineage>
        <taxon>Eukaryota</taxon>
        <taxon>Viridiplantae</taxon>
        <taxon>Streptophyta</taxon>
        <taxon>Embryophyta</taxon>
        <taxon>Tracheophyta</taxon>
        <taxon>Spermatophyta</taxon>
        <taxon>Magnoliopsida</taxon>
        <taxon>eudicotyledons</taxon>
        <taxon>Gunneridae</taxon>
        <taxon>Pentapetalae</taxon>
        <taxon>rosids</taxon>
        <taxon>fabids</taxon>
        <taxon>Fabales</taxon>
        <taxon>Fabaceae</taxon>
        <taxon>Papilionoideae</taxon>
        <taxon>50 kb inversion clade</taxon>
        <taxon>NPAAA clade</taxon>
        <taxon>Hologalegina</taxon>
        <taxon>IRL clade</taxon>
        <taxon>Trifolieae</taxon>
        <taxon>Trifolium</taxon>
    </lineage>
</organism>
<dbReference type="InterPro" id="IPR007750">
    <property type="entry name" value="DUF674"/>
</dbReference>
<sequence>MAMPKDGVRLSDEKFVCLNLVDPKFSASKSSNRGEFVKGPPTYMVTDDLVVTPMSSFNAISHLNSLNVSLSDLDEKVVTIGQKEGLCILKAWLNSTSSSAALTNGLNQFLTNIKEEK</sequence>
<gene>
    <name evidence="1" type="ORF">TSUD_18000</name>
</gene>
<evidence type="ECO:0000313" key="1">
    <source>
        <dbReference type="EMBL" id="GAU25287.1"/>
    </source>
</evidence>
<accession>A0A2Z6N7Q1</accession>
<reference evidence="2" key="1">
    <citation type="journal article" date="2017" name="Front. Plant Sci.">
        <title>Climate Clever Clovers: New Paradigm to Reduce the Environmental Footprint of Ruminants by Breeding Low Methanogenic Forages Utilizing Haplotype Variation.</title>
        <authorList>
            <person name="Kaur P."/>
            <person name="Appels R."/>
            <person name="Bayer P.E."/>
            <person name="Keeble-Gagnere G."/>
            <person name="Wang J."/>
            <person name="Hirakawa H."/>
            <person name="Shirasawa K."/>
            <person name="Vercoe P."/>
            <person name="Stefanova K."/>
            <person name="Durmic Z."/>
            <person name="Nichols P."/>
            <person name="Revell C."/>
            <person name="Isobe S.N."/>
            <person name="Edwards D."/>
            <person name="Erskine W."/>
        </authorList>
    </citation>
    <scope>NUCLEOTIDE SEQUENCE [LARGE SCALE GENOMIC DNA]</scope>
    <source>
        <strain evidence="2">cv. Daliak</strain>
    </source>
</reference>
<name>A0A2Z6N7Q1_TRISU</name>
<dbReference type="EMBL" id="DF973307">
    <property type="protein sequence ID" value="GAU25287.1"/>
    <property type="molecule type" value="Genomic_DNA"/>
</dbReference>
<dbReference type="Proteomes" id="UP000242715">
    <property type="component" value="Unassembled WGS sequence"/>
</dbReference>
<dbReference type="AlphaFoldDB" id="A0A2Z6N7Q1"/>